<dbReference type="RefSeq" id="WP_132595651.1">
    <property type="nucleotide sequence ID" value="NZ_SMKO01000030.1"/>
</dbReference>
<keyword evidence="1" id="KW-0812">Transmembrane</keyword>
<protein>
    <recommendedName>
        <fullName evidence="5">LPXTG cell wall anchor domain-containing protein</fullName>
    </recommendedName>
</protein>
<dbReference type="EMBL" id="SMKO01000030">
    <property type="protein sequence ID" value="TDD06760.1"/>
    <property type="molecule type" value="Genomic_DNA"/>
</dbReference>
<feature type="signal peptide" evidence="2">
    <location>
        <begin position="1"/>
        <end position="27"/>
    </location>
</feature>
<sequence>MLRAFRVAAGVALGAATLVSLPCSALAAPPVSPGDPVPGAADPGAARGWSVWQSDGTAWLAAAPGDSPPDGSVIGWRFSVAPDGTAGEPPGGELPSFQAVCGKDTAASGHKRVVLAVDFGEARSDAYPGERPPAEPAATCVAGAESATTARLLASVARVRVNTGGDVVAVDDYPGREKGGSALGTAAPAAASEGGVPVTLIAGGAGVLALLGGGALVATRRRTTVKTGR</sequence>
<dbReference type="AlphaFoldDB" id="A0A4R4W1I6"/>
<evidence type="ECO:0008006" key="5">
    <source>
        <dbReference type="Google" id="ProtNLM"/>
    </source>
</evidence>
<evidence type="ECO:0000313" key="4">
    <source>
        <dbReference type="Proteomes" id="UP000295258"/>
    </source>
</evidence>
<evidence type="ECO:0000313" key="3">
    <source>
        <dbReference type="EMBL" id="TDD06760.1"/>
    </source>
</evidence>
<dbReference type="Proteomes" id="UP000295258">
    <property type="component" value="Unassembled WGS sequence"/>
</dbReference>
<proteinExistence type="predicted"/>
<gene>
    <name evidence="3" type="ORF">E1292_14440</name>
</gene>
<feature type="transmembrane region" description="Helical" evidence="1">
    <location>
        <begin position="198"/>
        <end position="219"/>
    </location>
</feature>
<comment type="caution">
    <text evidence="3">The sequence shown here is derived from an EMBL/GenBank/DDBJ whole genome shotgun (WGS) entry which is preliminary data.</text>
</comment>
<dbReference type="InterPro" id="IPR047703">
    <property type="entry name" value="SCO2322-like"/>
</dbReference>
<name>A0A4R4W1I6_9ACTN</name>
<evidence type="ECO:0000256" key="2">
    <source>
        <dbReference type="SAM" id="SignalP"/>
    </source>
</evidence>
<keyword evidence="2" id="KW-0732">Signal</keyword>
<feature type="chain" id="PRO_5020330095" description="LPXTG cell wall anchor domain-containing protein" evidence="2">
    <location>
        <begin position="28"/>
        <end position="229"/>
    </location>
</feature>
<reference evidence="3 4" key="1">
    <citation type="submission" date="2019-03" db="EMBL/GenBank/DDBJ databases">
        <title>Draft genome sequences of novel Actinobacteria.</title>
        <authorList>
            <person name="Sahin N."/>
            <person name="Ay H."/>
            <person name="Saygin H."/>
        </authorList>
    </citation>
    <scope>NUCLEOTIDE SEQUENCE [LARGE SCALE GENOMIC DNA]</scope>
    <source>
        <strain evidence="3 4">KC310</strain>
    </source>
</reference>
<keyword evidence="1" id="KW-1133">Transmembrane helix</keyword>
<keyword evidence="4" id="KW-1185">Reference proteome</keyword>
<dbReference type="NCBIfam" id="NF040672">
    <property type="entry name" value="SCO2322_fam"/>
    <property type="match status" value="1"/>
</dbReference>
<evidence type="ECO:0000256" key="1">
    <source>
        <dbReference type="SAM" id="Phobius"/>
    </source>
</evidence>
<keyword evidence="1" id="KW-0472">Membrane</keyword>
<organism evidence="3 4">
    <name type="scientific">Nonomuraea deserti</name>
    <dbReference type="NCBI Taxonomy" id="1848322"/>
    <lineage>
        <taxon>Bacteria</taxon>
        <taxon>Bacillati</taxon>
        <taxon>Actinomycetota</taxon>
        <taxon>Actinomycetes</taxon>
        <taxon>Streptosporangiales</taxon>
        <taxon>Streptosporangiaceae</taxon>
        <taxon>Nonomuraea</taxon>
    </lineage>
</organism>
<accession>A0A4R4W1I6</accession>